<evidence type="ECO:0000256" key="1">
    <source>
        <dbReference type="ARBA" id="ARBA00022485"/>
    </source>
</evidence>
<dbReference type="SUPFAM" id="SSF102114">
    <property type="entry name" value="Radical SAM enzymes"/>
    <property type="match status" value="1"/>
</dbReference>
<comment type="cofactor">
    <cofactor evidence="8">
        <name>S-adenosyl-L-methionine</name>
        <dbReference type="ChEBI" id="CHEBI:59789"/>
    </cofactor>
    <text evidence="8">Binds 1 S-adenosyl-L-methionine per subunit.</text>
</comment>
<feature type="binding site" evidence="8">
    <location>
        <begin position="151"/>
        <end position="153"/>
    </location>
    <ligand>
        <name>S-adenosyl-L-methionine</name>
        <dbReference type="ChEBI" id="CHEBI:59789"/>
    </ligand>
</feature>
<organism evidence="10 11">
    <name type="scientific">Kordia periserrulae</name>
    <dbReference type="NCBI Taxonomy" id="701523"/>
    <lineage>
        <taxon>Bacteria</taxon>
        <taxon>Pseudomonadati</taxon>
        <taxon>Bacteroidota</taxon>
        <taxon>Flavobacteriia</taxon>
        <taxon>Flavobacteriales</taxon>
        <taxon>Flavobacteriaceae</taxon>
        <taxon>Kordia</taxon>
    </lineage>
</organism>
<comment type="subunit">
    <text evidence="8">Homodimer.</text>
</comment>
<feature type="domain" description="Radical SAM core" evidence="9">
    <location>
        <begin position="25"/>
        <end position="249"/>
    </location>
</feature>
<reference evidence="10 11" key="1">
    <citation type="submission" date="2018-04" db="EMBL/GenBank/DDBJ databases">
        <title>Genomic Encyclopedia of Archaeal and Bacterial Type Strains, Phase II (KMG-II): from individual species to whole genera.</title>
        <authorList>
            <person name="Goeker M."/>
        </authorList>
    </citation>
    <scope>NUCLEOTIDE SEQUENCE [LARGE SCALE GENOMIC DNA]</scope>
    <source>
        <strain evidence="10 11">DSM 25731</strain>
    </source>
</reference>
<comment type="caution">
    <text evidence="10">The sequence shown here is derived from an EMBL/GenBank/DDBJ whole genome shotgun (WGS) entry which is preliminary data.</text>
</comment>
<dbReference type="Proteomes" id="UP000244090">
    <property type="component" value="Unassembled WGS sequence"/>
</dbReference>
<evidence type="ECO:0000313" key="11">
    <source>
        <dbReference type="Proteomes" id="UP000244090"/>
    </source>
</evidence>
<feature type="binding site" evidence="8">
    <location>
        <begin position="19"/>
        <end position="21"/>
    </location>
    <ligand>
        <name>substrate</name>
    </ligand>
</feature>
<keyword evidence="7 8" id="KW-0456">Lyase</keyword>
<comment type="pathway">
    <text evidence="8">Purine metabolism; 7-cyano-7-deazaguanine biosynthesis.</text>
</comment>
<comment type="similarity">
    <text evidence="8">Belongs to the radical SAM superfamily. 7-carboxy-7-deazaguanine synthase family.</text>
</comment>
<evidence type="ECO:0000259" key="9">
    <source>
        <dbReference type="PROSITE" id="PS51918"/>
    </source>
</evidence>
<comment type="cofactor">
    <cofactor evidence="8">
        <name>[4Fe-4S] cluster</name>
        <dbReference type="ChEBI" id="CHEBI:49883"/>
    </cofactor>
    <text evidence="8">Binds 1 [4Fe-4S] cluster. The cluster is coordinated with 3 cysteines and an exchangeable S-adenosyl-L-methionine.</text>
</comment>
<dbReference type="InterPro" id="IPR007197">
    <property type="entry name" value="rSAM"/>
</dbReference>
<feature type="binding site" evidence="8">
    <location>
        <position position="102"/>
    </location>
    <ligand>
        <name>S-adenosyl-L-methionine</name>
        <dbReference type="ChEBI" id="CHEBI:59789"/>
    </ligand>
</feature>
<dbReference type="InterPro" id="IPR024924">
    <property type="entry name" value="7-CO-7-deazaguanine_synth-like"/>
</dbReference>
<dbReference type="HAMAP" id="MF_00917">
    <property type="entry name" value="QueE"/>
    <property type="match status" value="1"/>
</dbReference>
<dbReference type="EMBL" id="QBKT01000001">
    <property type="protein sequence ID" value="PTX63585.1"/>
    <property type="molecule type" value="Genomic_DNA"/>
</dbReference>
<keyword evidence="4 8" id="KW-0460">Magnesium</keyword>
<feature type="binding site" evidence="8">
    <location>
        <position position="47"/>
    </location>
    <ligand>
        <name>Mg(2+)</name>
        <dbReference type="ChEBI" id="CHEBI:18420"/>
    </ligand>
</feature>
<keyword evidence="1 8" id="KW-0004">4Fe-4S</keyword>
<evidence type="ECO:0000313" key="10">
    <source>
        <dbReference type="EMBL" id="PTX63585.1"/>
    </source>
</evidence>
<feature type="binding site" evidence="8">
    <location>
        <position position="45"/>
    </location>
    <ligand>
        <name>[4Fe-4S] cluster</name>
        <dbReference type="ChEBI" id="CHEBI:49883"/>
        <note>4Fe-4S-S-AdoMet</note>
    </ligand>
</feature>
<feature type="binding site" evidence="8">
    <location>
        <position position="42"/>
    </location>
    <ligand>
        <name>[4Fe-4S] cluster</name>
        <dbReference type="ChEBI" id="CHEBI:49883"/>
        <note>4Fe-4S-S-AdoMet</note>
    </ligand>
</feature>
<protein>
    <recommendedName>
        <fullName evidence="8">7-carboxy-7-deazaguanine synthase</fullName>
        <shortName evidence="8">CDG synthase</shortName>
        <ecNumber evidence="8">4.3.99.3</ecNumber>
    </recommendedName>
    <alternativeName>
        <fullName evidence="8">Queuosine biosynthesis protein QueE</fullName>
    </alternativeName>
</protein>
<dbReference type="OrthoDB" id="9792276at2"/>
<feature type="binding site" evidence="8">
    <location>
        <position position="100"/>
    </location>
    <ligand>
        <name>substrate</name>
    </ligand>
</feature>
<feature type="binding site" evidence="8">
    <location>
        <begin position="44"/>
        <end position="46"/>
    </location>
    <ligand>
        <name>S-adenosyl-L-methionine</name>
        <dbReference type="ChEBI" id="CHEBI:59789"/>
    </ligand>
</feature>
<dbReference type="AlphaFoldDB" id="A0A2T6C5L6"/>
<dbReference type="Pfam" id="PF04055">
    <property type="entry name" value="Radical_SAM"/>
    <property type="match status" value="1"/>
</dbReference>
<dbReference type="Gene3D" id="3.20.20.70">
    <property type="entry name" value="Aldolase class I"/>
    <property type="match status" value="1"/>
</dbReference>
<evidence type="ECO:0000256" key="2">
    <source>
        <dbReference type="ARBA" id="ARBA00022691"/>
    </source>
</evidence>
<feature type="binding site" evidence="8">
    <location>
        <position position="38"/>
    </location>
    <ligand>
        <name>[4Fe-4S] cluster</name>
        <dbReference type="ChEBI" id="CHEBI:49883"/>
        <note>4Fe-4S-S-AdoMet</note>
    </ligand>
</feature>
<evidence type="ECO:0000256" key="3">
    <source>
        <dbReference type="ARBA" id="ARBA00022723"/>
    </source>
</evidence>
<dbReference type="SFLD" id="SFLDS00029">
    <property type="entry name" value="Radical_SAM"/>
    <property type="match status" value="1"/>
</dbReference>
<keyword evidence="2 8" id="KW-0949">S-adenosyl-L-methionine</keyword>
<dbReference type="GO" id="GO:1904047">
    <property type="term" value="F:S-adenosyl-L-methionine binding"/>
    <property type="evidence" value="ECO:0007669"/>
    <property type="project" value="UniProtKB-UniRule"/>
</dbReference>
<dbReference type="PIRSF" id="PIRSF000370">
    <property type="entry name" value="QueE"/>
    <property type="match status" value="1"/>
</dbReference>
<dbReference type="PANTHER" id="PTHR42836">
    <property type="entry name" value="7-CARBOXY-7-DEAZAGUANINE SYNTHASE"/>
    <property type="match status" value="1"/>
</dbReference>
<evidence type="ECO:0000256" key="8">
    <source>
        <dbReference type="HAMAP-Rule" id="MF_00917"/>
    </source>
</evidence>
<dbReference type="GO" id="GO:0000287">
    <property type="term" value="F:magnesium ion binding"/>
    <property type="evidence" value="ECO:0007669"/>
    <property type="project" value="UniProtKB-UniRule"/>
</dbReference>
<dbReference type="PROSITE" id="PS51918">
    <property type="entry name" value="RADICAL_SAM"/>
    <property type="match status" value="1"/>
</dbReference>
<proteinExistence type="inferred from homology"/>
<evidence type="ECO:0000256" key="5">
    <source>
        <dbReference type="ARBA" id="ARBA00023004"/>
    </source>
</evidence>
<comment type="function">
    <text evidence="8">Catalyzes the complex heterocyclic radical-mediated conversion of 6-carboxy-5,6,7,8-tetrahydropterin (CPH4) to 7-carboxy-7-deazaguanine (CDG), a step common to the biosynthetic pathways of all 7-deazapurine-containing compounds.</text>
</comment>
<dbReference type="EC" id="4.3.99.3" evidence="8"/>
<keyword evidence="3 8" id="KW-0479">Metal-binding</keyword>
<evidence type="ECO:0000256" key="4">
    <source>
        <dbReference type="ARBA" id="ARBA00022842"/>
    </source>
</evidence>
<dbReference type="RefSeq" id="WP_108112974.1">
    <property type="nucleotide sequence ID" value="NZ_QBKT01000001.1"/>
</dbReference>
<keyword evidence="5 8" id="KW-0408">Iron</keyword>
<dbReference type="UniPathway" id="UPA00391"/>
<dbReference type="PANTHER" id="PTHR42836:SF1">
    <property type="entry name" value="7-CARBOXY-7-DEAZAGUANINE SYNTHASE"/>
    <property type="match status" value="1"/>
</dbReference>
<comment type="caution">
    <text evidence="8">Lacks conserved residue(s) required for the propagation of feature annotation.</text>
</comment>
<comment type="cofactor">
    <cofactor evidence="8">
        <name>Mg(2+)</name>
        <dbReference type="ChEBI" id="CHEBI:18420"/>
    </cofactor>
</comment>
<keyword evidence="8" id="KW-0671">Queuosine biosynthesis</keyword>
<dbReference type="GO" id="GO:0008616">
    <property type="term" value="P:tRNA queuosine(34) biosynthetic process"/>
    <property type="evidence" value="ECO:0007669"/>
    <property type="project" value="UniProtKB-UniRule"/>
</dbReference>
<name>A0A2T6C5L6_9FLAO</name>
<gene>
    <name evidence="8" type="primary">queE</name>
    <name evidence="10" type="ORF">C8N46_101186</name>
</gene>
<dbReference type="GO" id="GO:0016840">
    <property type="term" value="F:carbon-nitrogen lyase activity"/>
    <property type="evidence" value="ECO:0007669"/>
    <property type="project" value="UniProtKB-UniRule"/>
</dbReference>
<evidence type="ECO:0000256" key="6">
    <source>
        <dbReference type="ARBA" id="ARBA00023014"/>
    </source>
</evidence>
<comment type="catalytic activity">
    <reaction evidence="8">
        <text>6-carboxy-5,6,7,8-tetrahydropterin + H(+) = 7-carboxy-7-carbaguanine + NH4(+)</text>
        <dbReference type="Rhea" id="RHEA:27974"/>
        <dbReference type="ChEBI" id="CHEBI:15378"/>
        <dbReference type="ChEBI" id="CHEBI:28938"/>
        <dbReference type="ChEBI" id="CHEBI:61032"/>
        <dbReference type="ChEBI" id="CHEBI:61036"/>
        <dbReference type="EC" id="4.3.99.3"/>
    </reaction>
</comment>
<dbReference type="InterPro" id="IPR013785">
    <property type="entry name" value="Aldolase_TIM"/>
</dbReference>
<feature type="binding site" evidence="8">
    <location>
        <position position="34"/>
    </location>
    <ligand>
        <name>substrate</name>
    </ligand>
</feature>
<evidence type="ECO:0000256" key="7">
    <source>
        <dbReference type="ARBA" id="ARBA00023239"/>
    </source>
</evidence>
<dbReference type="InterPro" id="IPR058240">
    <property type="entry name" value="rSAM_sf"/>
</dbReference>
<dbReference type="CDD" id="cd01335">
    <property type="entry name" value="Radical_SAM"/>
    <property type="match status" value="1"/>
</dbReference>
<keyword evidence="6 8" id="KW-0411">Iron-sulfur</keyword>
<keyword evidence="11" id="KW-1185">Reference proteome</keyword>
<sequence>MVKLKIANLDGKPEIFHSIQGEGKNMGQPSVFIRTSLCNLHCIWCDTDYTWNWEKTRFTHVKDADPTYTKYKMDDMIISLTLEEIYAEVAKTGCKNIVLTGGEPMMQLQGISALMEYFNTKADDYFFEIETNGTLLPDATFEALIDQYNVSPKLENSNNPKKLREKPEVYQYFATNEKAVFKFVIASENDLTEVLTICKNYQIPNEKVYLMPEGTNPEALKQKQQWLIEVCKKYQFHYTDRLHVHIYGDKRGV</sequence>
<dbReference type="GO" id="GO:0051539">
    <property type="term" value="F:4 iron, 4 sulfur cluster binding"/>
    <property type="evidence" value="ECO:0007669"/>
    <property type="project" value="UniProtKB-UniRule"/>
</dbReference>
<accession>A0A2T6C5L6</accession>